<dbReference type="Gene3D" id="4.10.800.20">
    <property type="match status" value="1"/>
</dbReference>
<dbReference type="SUPFAM" id="SSF51556">
    <property type="entry name" value="Metallo-dependent hydrolases"/>
    <property type="match status" value="1"/>
</dbReference>
<evidence type="ECO:0000256" key="1">
    <source>
        <dbReference type="ARBA" id="ARBA00006676"/>
    </source>
</evidence>
<comment type="similarity">
    <text evidence="1">Belongs to the metallo-dependent hydrolases superfamily. Adenosine and AMP deaminases family.</text>
</comment>
<dbReference type="GO" id="GO:0046033">
    <property type="term" value="P:AMP metabolic process"/>
    <property type="evidence" value="ECO:0007669"/>
    <property type="project" value="TreeGrafter"/>
</dbReference>
<dbReference type="PANTHER" id="PTHR11359">
    <property type="entry name" value="AMP DEAMINASE"/>
    <property type="match status" value="1"/>
</dbReference>
<reference evidence="2" key="1">
    <citation type="submission" date="2021-02" db="EMBL/GenBank/DDBJ databases">
        <authorList>
            <person name="Dougan E. K."/>
            <person name="Rhodes N."/>
            <person name="Thang M."/>
            <person name="Chan C."/>
        </authorList>
    </citation>
    <scope>NUCLEOTIDE SEQUENCE</scope>
</reference>
<protein>
    <recommendedName>
        <fullName evidence="4">AMP deaminase</fullName>
    </recommendedName>
</protein>
<dbReference type="EMBL" id="CAJNNV010012118">
    <property type="protein sequence ID" value="CAE8600399.1"/>
    <property type="molecule type" value="Genomic_DNA"/>
</dbReference>
<dbReference type="PANTHER" id="PTHR11359:SF0">
    <property type="entry name" value="AMP DEAMINASE"/>
    <property type="match status" value="1"/>
</dbReference>
<dbReference type="OrthoDB" id="1723809at2759"/>
<dbReference type="GO" id="GO:0003876">
    <property type="term" value="F:AMP deaminase activity"/>
    <property type="evidence" value="ECO:0007669"/>
    <property type="project" value="InterPro"/>
</dbReference>
<dbReference type="InterPro" id="IPR032466">
    <property type="entry name" value="Metal_Hydrolase"/>
</dbReference>
<organism evidence="2 3">
    <name type="scientific">Polarella glacialis</name>
    <name type="common">Dinoflagellate</name>
    <dbReference type="NCBI Taxonomy" id="89957"/>
    <lineage>
        <taxon>Eukaryota</taxon>
        <taxon>Sar</taxon>
        <taxon>Alveolata</taxon>
        <taxon>Dinophyceae</taxon>
        <taxon>Suessiales</taxon>
        <taxon>Suessiaceae</taxon>
        <taxon>Polarella</taxon>
    </lineage>
</organism>
<dbReference type="OMA" id="KMSEWES"/>
<evidence type="ECO:0000313" key="3">
    <source>
        <dbReference type="Proteomes" id="UP000654075"/>
    </source>
</evidence>
<evidence type="ECO:0000313" key="2">
    <source>
        <dbReference type="EMBL" id="CAE8600399.1"/>
    </source>
</evidence>
<dbReference type="Pfam" id="PF19326">
    <property type="entry name" value="AMP_deaminase"/>
    <property type="match status" value="1"/>
</dbReference>
<dbReference type="GO" id="GO:0032264">
    <property type="term" value="P:IMP salvage"/>
    <property type="evidence" value="ECO:0007669"/>
    <property type="project" value="InterPro"/>
</dbReference>
<comment type="caution">
    <text evidence="2">The sequence shown here is derived from an EMBL/GenBank/DDBJ whole genome shotgun (WGS) entry which is preliminary data.</text>
</comment>
<gene>
    <name evidence="2" type="ORF">PGLA1383_LOCUS18729</name>
</gene>
<proteinExistence type="inferred from homology"/>
<dbReference type="Gene3D" id="3.20.20.140">
    <property type="entry name" value="Metal-dependent hydrolases"/>
    <property type="match status" value="1"/>
</dbReference>
<sequence>MVLVDGVAEVPGLDLPEIPSRAQFKNDLTNLWAICRTPEIKTASFSRLERLSASFTSYQLDHGAFERDDQAELVGDLYSVMKVDNHIHLAAAMTPRQLLHFIKNKLRAEPDREVVKGKTLRELIFEAVKDLPLPDGEPLCGDDGIIEIDKLETVLTVDSLRCCAGEHFYHRFDNFNDAYSPLGAGELRNVFLKTSNFVDGQYFAELSHEILQSLHENDTFAEMRLSIYGKNLEEWDELARLGKTERNIWMIQIPRVFGGFRKGGLVENFEELLNNIFQPLFEVALNPSSHSELAEVLPSISGFDCVDDESISDALTAHRSQLYGDALTTEHTGDVLRPQLWTIPENPPYSYYMYYLYANMQRFNNLCKVAGRPWHLTLRPHCGEAGPVHHLATSFLLADEINHGIQLEKNPTLQYLYLIAQVGMSLSPLSNNALFLKINESPFSDFFSRGLNVTLSTDDPLMFHVTKEPLLEEYTTAKHVFGLTNADLCEIAANSVRQSAFPHPVGQRNRKPVEGTMSVIGRQGSRVPYHQDPELCNVPRRRINYRNRLGSV</sequence>
<dbReference type="InterPro" id="IPR006329">
    <property type="entry name" value="AMPD"/>
</dbReference>
<accession>A0A813ELR1</accession>
<dbReference type="AlphaFoldDB" id="A0A813ELR1"/>
<evidence type="ECO:0008006" key="4">
    <source>
        <dbReference type="Google" id="ProtNLM"/>
    </source>
</evidence>
<dbReference type="GO" id="GO:0005829">
    <property type="term" value="C:cytosol"/>
    <property type="evidence" value="ECO:0007669"/>
    <property type="project" value="TreeGrafter"/>
</dbReference>
<keyword evidence="3" id="KW-1185">Reference proteome</keyword>
<name>A0A813ELR1_POLGL</name>
<dbReference type="Proteomes" id="UP000654075">
    <property type="component" value="Unassembled WGS sequence"/>
</dbReference>